<dbReference type="SUPFAM" id="SSF57783">
    <property type="entry name" value="Zinc beta-ribbon"/>
    <property type="match status" value="2"/>
</dbReference>
<reference evidence="18 19" key="1">
    <citation type="journal article" date="2010" name="Int. J. Syst. Evol. Microbiol.">
        <title>Sphingopyxis bauzanensis sp. nov., a psychrophilic bacterium isolated from soil.</title>
        <authorList>
            <person name="Zhang D.C."/>
            <person name="Liu H.C."/>
            <person name="Xin Y.H."/>
            <person name="Zhou Y.G."/>
            <person name="Schinner F."/>
            <person name="Margesin R."/>
        </authorList>
    </citation>
    <scope>NUCLEOTIDE SEQUENCE [LARGE SCALE GENOMIC DNA]</scope>
    <source>
        <strain evidence="18 19">DSM 22271</strain>
    </source>
</reference>
<evidence type="ECO:0000256" key="5">
    <source>
        <dbReference type="ARBA" id="ARBA00022705"/>
    </source>
</evidence>
<dbReference type="GO" id="GO:1990077">
    <property type="term" value="C:primosome complex"/>
    <property type="evidence" value="ECO:0007669"/>
    <property type="project" value="UniProtKB-KW"/>
</dbReference>
<dbReference type="Pfam" id="PF08275">
    <property type="entry name" value="DNAG_N"/>
    <property type="match status" value="1"/>
</dbReference>
<keyword evidence="8" id="KW-0068">Autocatalytic cleavage</keyword>
<dbReference type="InterPro" id="IPR006295">
    <property type="entry name" value="DNA_primase_DnaG"/>
</dbReference>
<evidence type="ECO:0000256" key="3">
    <source>
        <dbReference type="ARBA" id="ARBA00022679"/>
    </source>
</evidence>
<gene>
    <name evidence="14 18" type="primary">dnaG</name>
    <name evidence="18" type="ORF">CDQ92_00920</name>
</gene>
<comment type="caution">
    <text evidence="14">Lacks conserved residue(s) required for the propagation of feature annotation.</text>
</comment>
<dbReference type="AlphaFoldDB" id="A0A246K0B7"/>
<evidence type="ECO:0000256" key="11">
    <source>
        <dbReference type="ARBA" id="ARBA00023000"/>
    </source>
</evidence>
<dbReference type="InterPro" id="IPR030846">
    <property type="entry name" value="DnaG_bac"/>
</dbReference>
<dbReference type="GO" id="GO:0000428">
    <property type="term" value="C:DNA-directed RNA polymerase complex"/>
    <property type="evidence" value="ECO:0007669"/>
    <property type="project" value="UniProtKB-KW"/>
</dbReference>
<evidence type="ECO:0000256" key="9">
    <source>
        <dbReference type="ARBA" id="ARBA00022833"/>
    </source>
</evidence>
<evidence type="ECO:0000256" key="4">
    <source>
        <dbReference type="ARBA" id="ARBA00022695"/>
    </source>
</evidence>
<keyword evidence="13 14" id="KW-0804">Transcription</keyword>
<sequence>MTLTPQWLDELRSRVTLSTLIGRTVKVTRAGREYKACCPFHNEKTPSFTINDEKGFYHCLAPETLVITENGRAPIADLSGKTVRILSRGGEWIEAPFKSYGEQRLWKISLSRNGVAKEIHATSGHRWFVHDRARTYTTDELRPGHALESVLPSPRSDWSLDPEGVRHGIVFSDGSMDKGAFGTLNLHGERDAQLRHWFPDQEHHAQKRKGGGLYLRIYGGRAFSHMKQLPGNDRPPAYLLGFLAGYLAADGHVAKDGTVILNSASAENLEAVRDVATKLGIATYGRTTLMRKGYANEPSALHRIHFVASTLSENLFLLPTARERFATQTKKFDRLRWVVRSVEPSNRIETVYCAEVPRHHAFALDDNILTGNCFGCSAHGDAIRWMTDQRGLSFMDAVKELAAEAGMEVPAADPRAAKKAEEAASLRDVVQAAADWFTQQLDSSNGAPARDYLAKRGISDPTQRAFGFGLAPDSRSALKEALKKFPTAMLVESGMLIAVDDKEPYDRFRGRLMIPIRDARGRVIAFGGRILGDGEPKYLNSPDTPLFDKGRVLYNIDKASPASRQTNRIIVVEGYMDVIALAEAGIADAVAPLGTALTEAQLGLIWRMVPVPVLCFDGDAAGQKAAMRAAMRALPLLRPGFSLAFAILPPGQDPDDIVRARGADGFTALLDEAQPLVERLWAHEIAAGPLATPEERAALKTRLLAHADAIEDADVRHHYREAFRERLDTLFARKQPERTPRVPWAPQPQRGGNRRFGPDPRLQPPVDEARSIGKIGIGGHYAAALIAGLLRYPAAIRRHEEALTRLAVADSSDAELLRVMLDSASGDEGLDCEGLLAILEPMKVYNRATTLLRADGMHFSFNRRLDGEEVDAARETALRDLDEYIGVLVTQPEIRTRLAEATADYMRTMDDEGHARQQKLRAMDEELTRRLAALSDSSPG</sequence>
<dbReference type="GO" id="GO:0004519">
    <property type="term" value="F:endonuclease activity"/>
    <property type="evidence" value="ECO:0007669"/>
    <property type="project" value="InterPro"/>
</dbReference>
<protein>
    <recommendedName>
        <fullName evidence="14">DNA primase</fullName>
        <ecNumber evidence="14">2.7.7.101</ecNumber>
    </recommendedName>
</protein>
<dbReference type="PROSITE" id="PS50819">
    <property type="entry name" value="INTEIN_ENDONUCLEASE"/>
    <property type="match status" value="1"/>
</dbReference>
<dbReference type="Pfam" id="PF14528">
    <property type="entry name" value="LAGLIDADG_3"/>
    <property type="match status" value="1"/>
</dbReference>
<dbReference type="Gene3D" id="3.10.28.10">
    <property type="entry name" value="Homing endonucleases"/>
    <property type="match status" value="1"/>
</dbReference>
<accession>A0A246K0B7</accession>
<evidence type="ECO:0000313" key="18">
    <source>
        <dbReference type="EMBL" id="OWQ98801.1"/>
    </source>
</evidence>
<dbReference type="InterPro" id="IPR050219">
    <property type="entry name" value="DnaG_primase"/>
</dbReference>
<evidence type="ECO:0000256" key="14">
    <source>
        <dbReference type="HAMAP-Rule" id="MF_00974"/>
    </source>
</evidence>
<dbReference type="SMART" id="SM00493">
    <property type="entry name" value="TOPRIM"/>
    <property type="match status" value="1"/>
</dbReference>
<dbReference type="PROSITE" id="PS50880">
    <property type="entry name" value="TOPRIM"/>
    <property type="match status" value="1"/>
</dbReference>
<evidence type="ECO:0000256" key="6">
    <source>
        <dbReference type="ARBA" id="ARBA00022723"/>
    </source>
</evidence>
<comment type="caution">
    <text evidence="18">The sequence shown here is derived from an EMBL/GenBank/DDBJ whole genome shotgun (WGS) entry which is preliminary data.</text>
</comment>
<dbReference type="Gene3D" id="2.170.16.10">
    <property type="entry name" value="Hedgehog/Intein (Hint) domain"/>
    <property type="match status" value="1"/>
</dbReference>
<dbReference type="InterPro" id="IPR006141">
    <property type="entry name" value="Intein_N"/>
</dbReference>
<evidence type="ECO:0000256" key="7">
    <source>
        <dbReference type="ARBA" id="ARBA00022771"/>
    </source>
</evidence>
<comment type="function">
    <text evidence="14">RNA polymerase that catalyzes the synthesis of short RNA molecules used as primers for DNA polymerase during DNA replication.</text>
</comment>
<dbReference type="SUPFAM" id="SSF51294">
    <property type="entry name" value="Hedgehog/intein (Hint) domain"/>
    <property type="match status" value="1"/>
</dbReference>
<keyword evidence="5 14" id="KW-0235">DNA replication</keyword>
<dbReference type="GO" id="GO:0008270">
    <property type="term" value="F:zinc ion binding"/>
    <property type="evidence" value="ECO:0007669"/>
    <property type="project" value="UniProtKB-KW"/>
</dbReference>
<keyword evidence="1 14" id="KW-0240">DNA-directed RNA polymerase</keyword>
<name>A0A246K0B7_9SPHN</name>
<evidence type="ECO:0000256" key="1">
    <source>
        <dbReference type="ARBA" id="ARBA00022478"/>
    </source>
</evidence>
<comment type="subunit">
    <text evidence="14">Monomer. Interacts with DnaB.</text>
</comment>
<dbReference type="RefSeq" id="WP_088439253.1">
    <property type="nucleotide sequence ID" value="NZ_NISK01000001.1"/>
</dbReference>
<evidence type="ECO:0000256" key="10">
    <source>
        <dbReference type="ARBA" id="ARBA00022842"/>
    </source>
</evidence>
<proteinExistence type="inferred from homology"/>
<dbReference type="PANTHER" id="PTHR30313">
    <property type="entry name" value="DNA PRIMASE"/>
    <property type="match status" value="1"/>
</dbReference>
<keyword evidence="4 14" id="KW-0548">Nucleotidyltransferase</keyword>
<keyword evidence="2 14" id="KW-0639">Primosome</keyword>
<dbReference type="FunFam" id="3.90.980.10:FF:000001">
    <property type="entry name" value="DNA primase"/>
    <property type="match status" value="1"/>
</dbReference>
<evidence type="ECO:0000256" key="13">
    <source>
        <dbReference type="ARBA" id="ARBA00023163"/>
    </source>
</evidence>
<feature type="region of interest" description="Disordered" evidence="15">
    <location>
        <begin position="737"/>
        <end position="765"/>
    </location>
</feature>
<dbReference type="InterPro" id="IPR006171">
    <property type="entry name" value="TOPRIM_dom"/>
</dbReference>
<dbReference type="InterPro" id="IPR036844">
    <property type="entry name" value="Hint_dom_sf"/>
</dbReference>
<keyword evidence="3 14" id="KW-0808">Transferase</keyword>
<dbReference type="Pfam" id="PF01807">
    <property type="entry name" value="Zn_ribbon_DnaG"/>
    <property type="match status" value="2"/>
</dbReference>
<keyword evidence="19" id="KW-1185">Reference proteome</keyword>
<dbReference type="NCBIfam" id="TIGR01391">
    <property type="entry name" value="dnaG"/>
    <property type="match status" value="1"/>
</dbReference>
<keyword evidence="11" id="KW-0651">Protein splicing</keyword>
<dbReference type="InterPro" id="IPR004860">
    <property type="entry name" value="LAGLIDADG_dom"/>
</dbReference>
<feature type="domain" description="DOD-type homing endonuclease" evidence="16">
    <location>
        <begin position="235"/>
        <end position="281"/>
    </location>
</feature>
<dbReference type="GO" id="GO:0003899">
    <property type="term" value="F:DNA-directed RNA polymerase activity"/>
    <property type="evidence" value="ECO:0007669"/>
    <property type="project" value="UniProtKB-UniRule"/>
</dbReference>
<dbReference type="InterPro" id="IPR037068">
    <property type="entry name" value="DNA_primase_core_N_sf"/>
</dbReference>
<dbReference type="FunFam" id="3.40.1360.10:FF:000002">
    <property type="entry name" value="DNA primase"/>
    <property type="match status" value="1"/>
</dbReference>
<keyword evidence="9" id="KW-0862">Zinc</keyword>
<dbReference type="GO" id="GO:0016539">
    <property type="term" value="P:intein-mediated protein splicing"/>
    <property type="evidence" value="ECO:0007669"/>
    <property type="project" value="InterPro"/>
</dbReference>
<dbReference type="Gene3D" id="3.90.580.10">
    <property type="entry name" value="Zinc finger, CHC2-type domain"/>
    <property type="match status" value="2"/>
</dbReference>
<evidence type="ECO:0000313" key="19">
    <source>
        <dbReference type="Proteomes" id="UP000197361"/>
    </source>
</evidence>
<evidence type="ECO:0000256" key="8">
    <source>
        <dbReference type="ARBA" id="ARBA00022813"/>
    </source>
</evidence>
<dbReference type="Proteomes" id="UP000197361">
    <property type="component" value="Unassembled WGS sequence"/>
</dbReference>
<evidence type="ECO:0000256" key="12">
    <source>
        <dbReference type="ARBA" id="ARBA00023125"/>
    </source>
</evidence>
<comment type="similarity">
    <text evidence="14">Belongs to the DnaG primase family.</text>
</comment>
<dbReference type="SUPFAM" id="SSF56731">
    <property type="entry name" value="DNA primase core"/>
    <property type="match status" value="1"/>
</dbReference>
<dbReference type="InterPro" id="IPR013264">
    <property type="entry name" value="DNAG_N"/>
</dbReference>
<dbReference type="SUPFAM" id="SSF55608">
    <property type="entry name" value="Homing endonucleases"/>
    <property type="match status" value="1"/>
</dbReference>
<dbReference type="InterPro" id="IPR027434">
    <property type="entry name" value="Homing_endonucl"/>
</dbReference>
<dbReference type="PROSITE" id="PS50817">
    <property type="entry name" value="INTEIN_N_TER"/>
    <property type="match status" value="1"/>
</dbReference>
<dbReference type="Gene3D" id="3.40.1360.10">
    <property type="match status" value="1"/>
</dbReference>
<dbReference type="InterPro" id="IPR034151">
    <property type="entry name" value="TOPRIM_DnaG_bac"/>
</dbReference>
<keyword evidence="7" id="KW-0863">Zinc-finger</keyword>
<dbReference type="Pfam" id="PF13662">
    <property type="entry name" value="Toprim_4"/>
    <property type="match status" value="1"/>
</dbReference>
<comment type="catalytic activity">
    <reaction evidence="14">
        <text>ssDNA + n NTP = ssDNA/pppN(pN)n-1 hybrid + (n-1) diphosphate.</text>
        <dbReference type="EC" id="2.7.7.101"/>
    </reaction>
</comment>
<dbReference type="CDD" id="cd03364">
    <property type="entry name" value="TOPRIM_DnaG_primases"/>
    <property type="match status" value="1"/>
</dbReference>
<dbReference type="Gene3D" id="3.90.980.10">
    <property type="entry name" value="DNA primase, catalytic core, N-terminal domain"/>
    <property type="match status" value="1"/>
</dbReference>
<dbReference type="InterPro" id="IPR004042">
    <property type="entry name" value="Intein_endonuc_central"/>
</dbReference>
<dbReference type="GO" id="GO:0005737">
    <property type="term" value="C:cytoplasm"/>
    <property type="evidence" value="ECO:0007669"/>
    <property type="project" value="TreeGrafter"/>
</dbReference>
<evidence type="ECO:0000259" key="17">
    <source>
        <dbReference type="PROSITE" id="PS50880"/>
    </source>
</evidence>
<keyword evidence="12 14" id="KW-0238">DNA-binding</keyword>
<evidence type="ECO:0000256" key="15">
    <source>
        <dbReference type="SAM" id="MobiDB-lite"/>
    </source>
</evidence>
<keyword evidence="10" id="KW-0460">Magnesium</keyword>
<dbReference type="PANTHER" id="PTHR30313:SF2">
    <property type="entry name" value="DNA PRIMASE"/>
    <property type="match status" value="1"/>
</dbReference>
<dbReference type="InterPro" id="IPR036977">
    <property type="entry name" value="DNA_primase_Znf_CHC2"/>
</dbReference>
<organism evidence="18 19">
    <name type="scientific">Sphingopyxis bauzanensis</name>
    <dbReference type="NCBI Taxonomy" id="651663"/>
    <lineage>
        <taxon>Bacteria</taxon>
        <taxon>Pseudomonadati</taxon>
        <taxon>Pseudomonadota</taxon>
        <taxon>Alphaproteobacteria</taxon>
        <taxon>Sphingomonadales</taxon>
        <taxon>Sphingomonadaceae</taxon>
        <taxon>Sphingopyxis</taxon>
    </lineage>
</organism>
<dbReference type="InterPro" id="IPR002694">
    <property type="entry name" value="Znf_CHC2"/>
</dbReference>
<evidence type="ECO:0000256" key="2">
    <source>
        <dbReference type="ARBA" id="ARBA00022515"/>
    </source>
</evidence>
<dbReference type="HAMAP" id="MF_00974">
    <property type="entry name" value="DNA_primase_DnaG"/>
    <property type="match status" value="1"/>
</dbReference>
<dbReference type="GO" id="GO:0006269">
    <property type="term" value="P:DNA replication, synthesis of primer"/>
    <property type="evidence" value="ECO:0007669"/>
    <property type="project" value="UniProtKB-UniRule"/>
</dbReference>
<feature type="domain" description="Toprim" evidence="17">
    <location>
        <begin position="567"/>
        <end position="649"/>
    </location>
</feature>
<dbReference type="GO" id="GO:0003677">
    <property type="term" value="F:DNA binding"/>
    <property type="evidence" value="ECO:0007669"/>
    <property type="project" value="UniProtKB-KW"/>
</dbReference>
<evidence type="ECO:0000259" key="16">
    <source>
        <dbReference type="PROSITE" id="PS50819"/>
    </source>
</evidence>
<dbReference type="EC" id="2.7.7.101" evidence="14"/>
<keyword evidence="6" id="KW-0479">Metal-binding</keyword>
<dbReference type="SMART" id="SM00400">
    <property type="entry name" value="ZnF_CHCC"/>
    <property type="match status" value="2"/>
</dbReference>
<dbReference type="EMBL" id="NISK01000001">
    <property type="protein sequence ID" value="OWQ98801.1"/>
    <property type="molecule type" value="Genomic_DNA"/>
</dbReference>